<feature type="transmembrane region" description="Helical" evidence="2">
    <location>
        <begin position="400"/>
        <end position="419"/>
    </location>
</feature>
<evidence type="ECO:0000256" key="1">
    <source>
        <dbReference type="SAM" id="MobiDB-lite"/>
    </source>
</evidence>
<evidence type="ECO:0000313" key="4">
    <source>
        <dbReference type="Proteomes" id="UP000438182"/>
    </source>
</evidence>
<feature type="transmembrane region" description="Helical" evidence="2">
    <location>
        <begin position="340"/>
        <end position="360"/>
    </location>
</feature>
<organism evidence="3 4">
    <name type="scientific">Agromyces seonyuensis</name>
    <dbReference type="NCBI Taxonomy" id="2662446"/>
    <lineage>
        <taxon>Bacteria</taxon>
        <taxon>Bacillati</taxon>
        <taxon>Actinomycetota</taxon>
        <taxon>Actinomycetes</taxon>
        <taxon>Micrococcales</taxon>
        <taxon>Microbacteriaceae</taxon>
        <taxon>Agromyces</taxon>
    </lineage>
</organism>
<dbReference type="AlphaFoldDB" id="A0A6I4P4J3"/>
<keyword evidence="4" id="KW-1185">Reference proteome</keyword>
<keyword evidence="2" id="KW-1133">Transmembrane helix</keyword>
<keyword evidence="2" id="KW-0812">Transmembrane</keyword>
<feature type="transmembrane region" description="Helical" evidence="2">
    <location>
        <begin position="431"/>
        <end position="453"/>
    </location>
</feature>
<feature type="transmembrane region" description="Helical" evidence="2">
    <location>
        <begin position="118"/>
        <end position="136"/>
    </location>
</feature>
<feature type="compositionally biased region" description="Polar residues" evidence="1">
    <location>
        <begin position="521"/>
        <end position="531"/>
    </location>
</feature>
<proteinExistence type="predicted"/>
<dbReference type="RefSeq" id="WP_160425283.1">
    <property type="nucleotide sequence ID" value="NZ_WSTA01000052.1"/>
</dbReference>
<keyword evidence="2" id="KW-0472">Membrane</keyword>
<feature type="transmembrane region" description="Helical" evidence="2">
    <location>
        <begin position="221"/>
        <end position="254"/>
    </location>
</feature>
<feature type="region of interest" description="Disordered" evidence="1">
    <location>
        <begin position="503"/>
        <end position="531"/>
    </location>
</feature>
<gene>
    <name evidence="3" type="ORF">GB864_11815</name>
</gene>
<protein>
    <submittedName>
        <fullName evidence="3">DUF2142 domain-containing protein</fullName>
    </submittedName>
</protein>
<feature type="transmembrane region" description="Helical" evidence="2">
    <location>
        <begin position="473"/>
        <end position="495"/>
    </location>
</feature>
<sequence>MRTEPSRPAALPGTTPIGRAERLALAAVTAGFLLVATVWAVLTPALAAPDEHAHLSSIIRVAEGGGWPDPGEARVPNAVQAARDEAALPAASRSTIAELEVAHPGPSDLVDQMTQHPIPFYAIGAGVYGALGMEDWRWDHAMLALRGLCILLVAPLPVLAWRAVRDLTGSAPAALLAAAAPLAVPKLAQITGSVNNDAVAILTGAVVAVLAVRMLRRPAGWWAVAGLGVAVGVAGLSKGLALALIPLAGLAVLASPAPGRWPWLRRTLRALLLAAVAVAAGLFHWVRNYVVYGAVQPAGLVRPDYDWGSGGPDFGKLVDELWRSLTASFWGSFDHVERPFAMWASAVCLFVILVFGLCYADRTTRWRTVVLLSPLVGILAILLPGIWADYTRTGLLAGMQGRYLFGMLVPLIAASALAWRRMPPPNRRRGTMIALIAVFAVMAVDGLVHGYLAYYPFGPSGAQEWATHVPVPWPALATLLGATALVGVAAVVLLVRALPRDHDDEQGFGQPDARMGRSESGEQSAPATPET</sequence>
<feature type="transmembrane region" description="Helical" evidence="2">
    <location>
        <begin position="369"/>
        <end position="388"/>
    </location>
</feature>
<name>A0A6I4P4J3_9MICO</name>
<feature type="transmembrane region" description="Helical" evidence="2">
    <location>
        <begin position="266"/>
        <end position="286"/>
    </location>
</feature>
<evidence type="ECO:0000313" key="3">
    <source>
        <dbReference type="EMBL" id="MWB99229.1"/>
    </source>
</evidence>
<comment type="caution">
    <text evidence="3">The sequence shown here is derived from an EMBL/GenBank/DDBJ whole genome shotgun (WGS) entry which is preliminary data.</text>
</comment>
<dbReference type="Proteomes" id="UP000438182">
    <property type="component" value="Unassembled WGS sequence"/>
</dbReference>
<reference evidence="3 4" key="1">
    <citation type="submission" date="2019-12" db="EMBL/GenBank/DDBJ databases">
        <authorList>
            <person name="Kim Y.S."/>
        </authorList>
    </citation>
    <scope>NUCLEOTIDE SEQUENCE [LARGE SCALE GENOMIC DNA]</scope>
    <source>
        <strain evidence="3 4">MMS17-SY077</strain>
    </source>
</reference>
<feature type="transmembrane region" description="Helical" evidence="2">
    <location>
        <begin position="196"/>
        <end position="215"/>
    </location>
</feature>
<dbReference type="EMBL" id="WSTA01000052">
    <property type="protein sequence ID" value="MWB99229.1"/>
    <property type="molecule type" value="Genomic_DNA"/>
</dbReference>
<evidence type="ECO:0000256" key="2">
    <source>
        <dbReference type="SAM" id="Phobius"/>
    </source>
</evidence>
<feature type="transmembrane region" description="Helical" evidence="2">
    <location>
        <begin position="143"/>
        <end position="161"/>
    </location>
</feature>
<accession>A0A6I4P4J3</accession>